<dbReference type="GO" id="GO:0019693">
    <property type="term" value="P:ribose phosphate metabolic process"/>
    <property type="evidence" value="ECO:0007669"/>
    <property type="project" value="TreeGrafter"/>
</dbReference>
<organism evidence="4 5">
    <name type="scientific">Metallumcola ferriviriculae</name>
    <dbReference type="NCBI Taxonomy" id="3039180"/>
    <lineage>
        <taxon>Bacteria</taxon>
        <taxon>Bacillati</taxon>
        <taxon>Bacillota</taxon>
        <taxon>Clostridia</taxon>
        <taxon>Neomoorellales</taxon>
        <taxon>Desulfitibacteraceae</taxon>
        <taxon>Metallumcola</taxon>
    </lineage>
</organism>
<dbReference type="Pfam" id="PF00293">
    <property type="entry name" value="NUDIX"/>
    <property type="match status" value="1"/>
</dbReference>
<comment type="cofactor">
    <cofactor evidence="1">
        <name>Mg(2+)</name>
        <dbReference type="ChEBI" id="CHEBI:18420"/>
    </cofactor>
</comment>
<dbReference type="RefSeq" id="WP_366922427.1">
    <property type="nucleotide sequence ID" value="NZ_CP121694.1"/>
</dbReference>
<dbReference type="AlphaFoldDB" id="A0AAU0URX2"/>
<accession>A0AAU0URX2</accession>
<dbReference type="GO" id="GO:0006753">
    <property type="term" value="P:nucleoside phosphate metabolic process"/>
    <property type="evidence" value="ECO:0007669"/>
    <property type="project" value="TreeGrafter"/>
</dbReference>
<protein>
    <submittedName>
        <fullName evidence="4">NUDIX hydrolase</fullName>
    </submittedName>
</protein>
<feature type="domain" description="Nudix hydrolase" evidence="3">
    <location>
        <begin position="40"/>
        <end position="168"/>
    </location>
</feature>
<proteinExistence type="predicted"/>
<sequence length="174" mass="19822">MSLKEKTLAQKQIFQGNMISLRLDTVELPNGKESTREVVEHPGAVTILAYTEEKELLMVRQYRYPIAQETLELPAGKLDHQEDPARCAARELEEETGYKPGTVELLGTFYTSPGFSDEIMYLYRAENLEEGEQCCDEDEFVQVIKLFREEAVEKISKGEITDGKTITGILWPDQ</sequence>
<dbReference type="GO" id="GO:0005829">
    <property type="term" value="C:cytosol"/>
    <property type="evidence" value="ECO:0007669"/>
    <property type="project" value="TreeGrafter"/>
</dbReference>
<gene>
    <name evidence="4" type="ORF">MFMK1_002886</name>
</gene>
<dbReference type="PANTHER" id="PTHR11839:SF18">
    <property type="entry name" value="NUDIX HYDROLASE DOMAIN-CONTAINING PROTEIN"/>
    <property type="match status" value="1"/>
</dbReference>
<dbReference type="PROSITE" id="PS00893">
    <property type="entry name" value="NUDIX_BOX"/>
    <property type="match status" value="1"/>
</dbReference>
<reference evidence="4 5" key="1">
    <citation type="submission" date="2023-04" db="EMBL/GenBank/DDBJ databases">
        <authorList>
            <person name="Hsu D."/>
        </authorList>
    </citation>
    <scope>NUCLEOTIDE SEQUENCE [LARGE SCALE GENOMIC DNA]</scope>
    <source>
        <strain evidence="4 5">MK1</strain>
    </source>
</reference>
<evidence type="ECO:0000256" key="1">
    <source>
        <dbReference type="ARBA" id="ARBA00001946"/>
    </source>
</evidence>
<dbReference type="PANTHER" id="PTHR11839">
    <property type="entry name" value="UDP/ADP-SUGAR PYROPHOSPHATASE"/>
    <property type="match status" value="1"/>
</dbReference>
<keyword evidence="2 4" id="KW-0378">Hydrolase</keyword>
<name>A0AAU0URX2_9FIRM</name>
<evidence type="ECO:0000313" key="5">
    <source>
        <dbReference type="Proteomes" id="UP001329915"/>
    </source>
</evidence>
<dbReference type="SUPFAM" id="SSF55811">
    <property type="entry name" value="Nudix"/>
    <property type="match status" value="1"/>
</dbReference>
<dbReference type="GO" id="GO:0016787">
    <property type="term" value="F:hydrolase activity"/>
    <property type="evidence" value="ECO:0007669"/>
    <property type="project" value="UniProtKB-KW"/>
</dbReference>
<dbReference type="FunFam" id="3.90.79.10:FF:000024">
    <property type="entry name" value="ADP-ribose pyrophosphatase"/>
    <property type="match status" value="1"/>
</dbReference>
<dbReference type="PROSITE" id="PS51462">
    <property type="entry name" value="NUDIX"/>
    <property type="match status" value="1"/>
</dbReference>
<dbReference type="KEGG" id="dbc:MFMK1_002886"/>
<dbReference type="Gene3D" id="3.90.79.10">
    <property type="entry name" value="Nucleoside Triphosphate Pyrophosphohydrolase"/>
    <property type="match status" value="1"/>
</dbReference>
<evidence type="ECO:0000313" key="4">
    <source>
        <dbReference type="EMBL" id="WRO23040.1"/>
    </source>
</evidence>
<dbReference type="InterPro" id="IPR015797">
    <property type="entry name" value="NUDIX_hydrolase-like_dom_sf"/>
</dbReference>
<dbReference type="Proteomes" id="UP001329915">
    <property type="component" value="Chromosome"/>
</dbReference>
<evidence type="ECO:0000256" key="2">
    <source>
        <dbReference type="ARBA" id="ARBA00022801"/>
    </source>
</evidence>
<dbReference type="EMBL" id="CP121694">
    <property type="protein sequence ID" value="WRO23040.1"/>
    <property type="molecule type" value="Genomic_DNA"/>
</dbReference>
<dbReference type="InterPro" id="IPR000086">
    <property type="entry name" value="NUDIX_hydrolase_dom"/>
</dbReference>
<evidence type="ECO:0000259" key="3">
    <source>
        <dbReference type="PROSITE" id="PS51462"/>
    </source>
</evidence>
<keyword evidence="5" id="KW-1185">Reference proteome</keyword>
<dbReference type="InterPro" id="IPR020084">
    <property type="entry name" value="NUDIX_hydrolase_CS"/>
</dbReference>